<comment type="caution">
    <text evidence="1">The sequence shown here is derived from an EMBL/GenBank/DDBJ whole genome shotgun (WGS) entry which is preliminary data.</text>
</comment>
<evidence type="ECO:0000313" key="1">
    <source>
        <dbReference type="EMBL" id="KAF5309449.1"/>
    </source>
</evidence>
<name>A0A8H5ERA1_9AGAR</name>
<organism evidence="1 2">
    <name type="scientific">Psilocybe cf. subviscida</name>
    <dbReference type="NCBI Taxonomy" id="2480587"/>
    <lineage>
        <taxon>Eukaryota</taxon>
        <taxon>Fungi</taxon>
        <taxon>Dikarya</taxon>
        <taxon>Basidiomycota</taxon>
        <taxon>Agaricomycotina</taxon>
        <taxon>Agaricomycetes</taxon>
        <taxon>Agaricomycetidae</taxon>
        <taxon>Agaricales</taxon>
        <taxon>Agaricineae</taxon>
        <taxon>Strophariaceae</taxon>
        <taxon>Psilocybe</taxon>
    </lineage>
</organism>
<keyword evidence="2" id="KW-1185">Reference proteome</keyword>
<accession>A0A8H5ERA1</accession>
<dbReference type="Proteomes" id="UP000567179">
    <property type="component" value="Unassembled WGS sequence"/>
</dbReference>
<sequence length="410" mass="46565">MATLRLTLPADLFRPILEYGELDKADLCSVALASRLLREEGQHILFRDPGLIKVHAHGNLDRAGAFFDAMLSSPHRLALMVHSYTQTTDWSENAWSDQKAAQHSSPEELFTKMTQALKLMVNLKTFRSRDVGGSDSRSQFSMVDCIRQCGFKLGEFAWNHADEDMRLLEEFLVFQDDIEYLELNGVFDSGGVSDFNNSNAERLLISGKNVCPKLETLHGPMSNSMIFLPGKTGVKFLAWTWDIYAPDRLDAAIHAAHICASLNTLQYLEYKTHVDCGIKFTTIAPYLNTLVVLKISIQCIKEVSELSCGVPTLRAIHFFNERIWDFPNREEADGDFALVSSIFTLFEKLKFVDVDRDSKQRGRCGQSVVFSKRFIVSPETKELTSTQVNKSEENWWRDRVYLVSRHSAET</sequence>
<dbReference type="EMBL" id="JAACJJ010000059">
    <property type="protein sequence ID" value="KAF5309449.1"/>
    <property type="molecule type" value="Genomic_DNA"/>
</dbReference>
<evidence type="ECO:0000313" key="2">
    <source>
        <dbReference type="Proteomes" id="UP000567179"/>
    </source>
</evidence>
<proteinExistence type="predicted"/>
<evidence type="ECO:0008006" key="3">
    <source>
        <dbReference type="Google" id="ProtNLM"/>
    </source>
</evidence>
<gene>
    <name evidence="1" type="ORF">D9619_012470</name>
</gene>
<dbReference type="AlphaFoldDB" id="A0A8H5ERA1"/>
<reference evidence="1 2" key="1">
    <citation type="journal article" date="2020" name="ISME J.">
        <title>Uncovering the hidden diversity of litter-decomposition mechanisms in mushroom-forming fungi.</title>
        <authorList>
            <person name="Floudas D."/>
            <person name="Bentzer J."/>
            <person name="Ahren D."/>
            <person name="Johansson T."/>
            <person name="Persson P."/>
            <person name="Tunlid A."/>
        </authorList>
    </citation>
    <scope>NUCLEOTIDE SEQUENCE [LARGE SCALE GENOMIC DNA]</scope>
    <source>
        <strain evidence="1 2">CBS 101986</strain>
    </source>
</reference>
<protein>
    <recommendedName>
        <fullName evidence="3">F-box domain-containing protein</fullName>
    </recommendedName>
</protein>